<evidence type="ECO:0000313" key="1">
    <source>
        <dbReference type="EMBL" id="ARN82542.1"/>
    </source>
</evidence>
<dbReference type="Proteomes" id="UP000193978">
    <property type="component" value="Chromosome"/>
</dbReference>
<protein>
    <submittedName>
        <fullName evidence="1">Uncharacterized protein</fullName>
    </submittedName>
</protein>
<evidence type="ECO:0000313" key="2">
    <source>
        <dbReference type="Proteomes" id="UP000193978"/>
    </source>
</evidence>
<dbReference type="AlphaFoldDB" id="A0A1W6MY73"/>
<sequence length="79" mass="8592">MSQIEGVVYAPPANDYPAVIVFFGPDGDILAAHASETLEAAQTTLVSILKQVQARLDEEGHEAIYDEKTRANIVSTYLQ</sequence>
<reference evidence="1 2" key="1">
    <citation type="submission" date="2017-02" db="EMBL/GenBank/DDBJ databases">
        <authorList>
            <person name="Peterson S.W."/>
        </authorList>
    </citation>
    <scope>NUCLEOTIDE SEQUENCE [LARGE SCALE GENOMIC DNA]</scope>
    <source>
        <strain evidence="1 2">S285</strain>
    </source>
</reference>
<name>A0A1W6MY73_9HYPH</name>
<organism evidence="1 2">
    <name type="scientific">Methylocystis bryophila</name>
    <dbReference type="NCBI Taxonomy" id="655015"/>
    <lineage>
        <taxon>Bacteria</taxon>
        <taxon>Pseudomonadati</taxon>
        <taxon>Pseudomonadota</taxon>
        <taxon>Alphaproteobacteria</taxon>
        <taxon>Hyphomicrobiales</taxon>
        <taxon>Methylocystaceae</taxon>
        <taxon>Methylocystis</taxon>
    </lineage>
</organism>
<dbReference type="KEGG" id="mbry:B1812_17240"/>
<gene>
    <name evidence="1" type="ORF">B1812_17240</name>
</gene>
<accession>A0A1W6MY73</accession>
<dbReference type="EMBL" id="CP019948">
    <property type="protein sequence ID" value="ARN82542.1"/>
    <property type="molecule type" value="Genomic_DNA"/>
</dbReference>
<keyword evidence="2" id="KW-1185">Reference proteome</keyword>
<proteinExistence type="predicted"/>
<dbReference type="RefSeq" id="WP_085772669.1">
    <property type="nucleotide sequence ID" value="NZ_AP027149.1"/>
</dbReference>